<dbReference type="GO" id="GO:0005549">
    <property type="term" value="F:odorant binding"/>
    <property type="evidence" value="ECO:0007669"/>
    <property type="project" value="TreeGrafter"/>
</dbReference>
<dbReference type="PANTHER" id="PTHR26451:SF854">
    <property type="entry name" value="ODORANT RECEPTOR-RELATED"/>
    <property type="match status" value="1"/>
</dbReference>
<evidence type="ECO:0000256" key="4">
    <source>
        <dbReference type="ARBA" id="ARBA00023136"/>
    </source>
</evidence>
<evidence type="ECO:0000256" key="6">
    <source>
        <dbReference type="RuleBase" id="RU000688"/>
    </source>
</evidence>
<comment type="similarity">
    <text evidence="6">Belongs to the G-protein coupled receptor 1 family.</text>
</comment>
<dbReference type="Gene3D" id="1.20.1070.10">
    <property type="entry name" value="Rhodopsin 7-helix transmembrane proteins"/>
    <property type="match status" value="1"/>
</dbReference>
<evidence type="ECO:0000313" key="9">
    <source>
        <dbReference type="EMBL" id="KAJ8368491.1"/>
    </source>
</evidence>
<comment type="subcellular location">
    <subcellularLocation>
        <location evidence="1">Membrane</location>
        <topology evidence="1">Multi-pass membrane protein</topology>
    </subcellularLocation>
</comment>
<dbReference type="OrthoDB" id="9615015at2759"/>
<dbReference type="InterPro" id="IPR017452">
    <property type="entry name" value="GPCR_Rhodpsn_7TM"/>
</dbReference>
<dbReference type="InterPro" id="IPR000276">
    <property type="entry name" value="GPCR_Rhodpsn"/>
</dbReference>
<reference evidence="9" key="1">
    <citation type="journal article" date="2023" name="Science">
        <title>Genome structures resolve the early diversification of teleost fishes.</title>
        <authorList>
            <person name="Parey E."/>
            <person name="Louis A."/>
            <person name="Montfort J."/>
            <person name="Bouchez O."/>
            <person name="Roques C."/>
            <person name="Iampietro C."/>
            <person name="Lluch J."/>
            <person name="Castinel A."/>
            <person name="Donnadieu C."/>
            <person name="Desvignes T."/>
            <person name="Floi Bucao C."/>
            <person name="Jouanno E."/>
            <person name="Wen M."/>
            <person name="Mejri S."/>
            <person name="Dirks R."/>
            <person name="Jansen H."/>
            <person name="Henkel C."/>
            <person name="Chen W.J."/>
            <person name="Zahm M."/>
            <person name="Cabau C."/>
            <person name="Klopp C."/>
            <person name="Thompson A.W."/>
            <person name="Robinson-Rechavi M."/>
            <person name="Braasch I."/>
            <person name="Lecointre G."/>
            <person name="Bobe J."/>
            <person name="Postlethwait J.H."/>
            <person name="Berthelot C."/>
            <person name="Roest Crollius H."/>
            <person name="Guiguen Y."/>
        </authorList>
    </citation>
    <scope>NUCLEOTIDE SEQUENCE</scope>
    <source>
        <strain evidence="9">WJC10195</strain>
    </source>
</reference>
<evidence type="ECO:0000313" key="10">
    <source>
        <dbReference type="Proteomes" id="UP001152622"/>
    </source>
</evidence>
<gene>
    <name evidence="9" type="ORF">SKAU_G00085190</name>
</gene>
<evidence type="ECO:0000256" key="1">
    <source>
        <dbReference type="ARBA" id="ARBA00004141"/>
    </source>
</evidence>
<dbReference type="InterPro" id="IPR000725">
    <property type="entry name" value="Olfact_rcpt"/>
</dbReference>
<dbReference type="PRINTS" id="PR00237">
    <property type="entry name" value="GPCRRHODOPSN"/>
</dbReference>
<name>A0A9Q1J5W9_SYNKA</name>
<dbReference type="PRINTS" id="PR00245">
    <property type="entry name" value="OLFACTORYR"/>
</dbReference>
<keyword evidence="6" id="KW-0297">G-protein coupled receptor</keyword>
<dbReference type="SUPFAM" id="SSF81321">
    <property type="entry name" value="Family A G protein-coupled receptor-like"/>
    <property type="match status" value="1"/>
</dbReference>
<proteinExistence type="inferred from homology"/>
<evidence type="ECO:0000256" key="7">
    <source>
        <dbReference type="SAM" id="Phobius"/>
    </source>
</evidence>
<dbReference type="PROSITE" id="PS00237">
    <property type="entry name" value="G_PROTEIN_RECEP_F1_1"/>
    <property type="match status" value="1"/>
</dbReference>
<keyword evidence="5 6" id="KW-0807">Transducer</keyword>
<feature type="domain" description="G-protein coupled receptors family 1 profile" evidence="8">
    <location>
        <begin position="1"/>
        <end position="181"/>
    </location>
</feature>
<accession>A0A9Q1J5W9</accession>
<feature type="transmembrane region" description="Helical" evidence="7">
    <location>
        <begin position="15"/>
        <end position="37"/>
    </location>
</feature>
<dbReference type="EMBL" id="JAINUF010000003">
    <property type="protein sequence ID" value="KAJ8368491.1"/>
    <property type="molecule type" value="Genomic_DNA"/>
</dbReference>
<organism evidence="9 10">
    <name type="scientific">Synaphobranchus kaupii</name>
    <name type="common">Kaup's arrowtooth eel</name>
    <dbReference type="NCBI Taxonomy" id="118154"/>
    <lineage>
        <taxon>Eukaryota</taxon>
        <taxon>Metazoa</taxon>
        <taxon>Chordata</taxon>
        <taxon>Craniata</taxon>
        <taxon>Vertebrata</taxon>
        <taxon>Euteleostomi</taxon>
        <taxon>Actinopterygii</taxon>
        <taxon>Neopterygii</taxon>
        <taxon>Teleostei</taxon>
        <taxon>Anguilliformes</taxon>
        <taxon>Synaphobranchidae</taxon>
        <taxon>Synaphobranchus</taxon>
    </lineage>
</organism>
<keyword evidence="6" id="KW-0675">Receptor</keyword>
<keyword evidence="10" id="KW-1185">Reference proteome</keyword>
<feature type="transmembrane region" description="Helical" evidence="7">
    <location>
        <begin position="57"/>
        <end position="75"/>
    </location>
</feature>
<sequence>MATIIMNKSLHQPMYLLLFNLPINDLIGSSALFPQLINEILLDSRYIQVSNCITQAFFVHMYAVGSVLILTVMSYDRYVAICSPLRYSAIMTNAHVMRIIVIVWQVDLFLVGVLISLFLRLPRCRSFMTNPYCDNPSLLMLVCADTTINNVYGLLMTASIQVFAVVKSGNTNRFKLSSAVV</sequence>
<dbReference type="AlphaFoldDB" id="A0A9Q1J5W9"/>
<feature type="transmembrane region" description="Helical" evidence="7">
    <location>
        <begin position="96"/>
        <end position="119"/>
    </location>
</feature>
<dbReference type="GO" id="GO:0004984">
    <property type="term" value="F:olfactory receptor activity"/>
    <property type="evidence" value="ECO:0007669"/>
    <property type="project" value="InterPro"/>
</dbReference>
<dbReference type="GO" id="GO:0004930">
    <property type="term" value="F:G protein-coupled receptor activity"/>
    <property type="evidence" value="ECO:0007669"/>
    <property type="project" value="UniProtKB-KW"/>
</dbReference>
<dbReference type="GO" id="GO:0016020">
    <property type="term" value="C:membrane"/>
    <property type="evidence" value="ECO:0007669"/>
    <property type="project" value="UniProtKB-SubCell"/>
</dbReference>
<evidence type="ECO:0000256" key="2">
    <source>
        <dbReference type="ARBA" id="ARBA00022692"/>
    </source>
</evidence>
<dbReference type="PROSITE" id="PS50262">
    <property type="entry name" value="G_PROTEIN_RECEP_F1_2"/>
    <property type="match status" value="1"/>
</dbReference>
<dbReference type="InterPro" id="IPR052921">
    <property type="entry name" value="GPCR1_Superfamily_Member"/>
</dbReference>
<evidence type="ECO:0000259" key="8">
    <source>
        <dbReference type="PROSITE" id="PS50262"/>
    </source>
</evidence>
<protein>
    <recommendedName>
        <fullName evidence="8">G-protein coupled receptors family 1 profile domain-containing protein</fullName>
    </recommendedName>
</protein>
<dbReference type="Pfam" id="PF13853">
    <property type="entry name" value="7tm_4"/>
    <property type="match status" value="1"/>
</dbReference>
<dbReference type="PANTHER" id="PTHR26451">
    <property type="entry name" value="G_PROTEIN_RECEP_F1_2 DOMAIN-CONTAINING PROTEIN"/>
    <property type="match status" value="1"/>
</dbReference>
<keyword evidence="3 7" id="KW-1133">Transmembrane helix</keyword>
<keyword evidence="2 6" id="KW-0812">Transmembrane</keyword>
<dbReference type="Proteomes" id="UP001152622">
    <property type="component" value="Chromosome 3"/>
</dbReference>
<comment type="caution">
    <text evidence="9">The sequence shown here is derived from an EMBL/GenBank/DDBJ whole genome shotgun (WGS) entry which is preliminary data.</text>
</comment>
<evidence type="ECO:0000256" key="3">
    <source>
        <dbReference type="ARBA" id="ARBA00022989"/>
    </source>
</evidence>
<keyword evidence="4 7" id="KW-0472">Membrane</keyword>
<evidence type="ECO:0000256" key="5">
    <source>
        <dbReference type="ARBA" id="ARBA00023224"/>
    </source>
</evidence>